<dbReference type="Gene3D" id="3.40.1000.10">
    <property type="entry name" value="Mog1/PsbP, alpha/beta/alpha sandwich"/>
    <property type="match status" value="1"/>
</dbReference>
<keyword evidence="6" id="KW-0472">Membrane</keyword>
<evidence type="ECO:0000313" key="13">
    <source>
        <dbReference type="RefSeq" id="XP_013776777.1"/>
    </source>
</evidence>
<evidence type="ECO:0000256" key="6">
    <source>
        <dbReference type="ARBA" id="ARBA00023136"/>
    </source>
</evidence>
<keyword evidence="7" id="KW-0325">Glycoprotein</keyword>
<dbReference type="Pfam" id="PF06534">
    <property type="entry name" value="RGM_C"/>
    <property type="match status" value="1"/>
</dbReference>
<evidence type="ECO:0000313" key="12">
    <source>
        <dbReference type="Proteomes" id="UP000694941"/>
    </source>
</evidence>
<sequence>MGPWLFGSYPLLSIGCAFSRFLFLLLITSSLKSAAGSSCQVNLCSTQFEHESQSQPQLTRTDSNYHYCTVLASYANCIRATGRSCRGNLKFHSISTLVMQWFNNKNCSQIIAKGVEYPRKQVPKPKQMVPGCMFRGSHSGPVTFSHCGLFGDPHLRTFYDEFQTCRTLGAWPLIDNPYLAVQITNEPVLSGSKASGTTKVTVLVRDHRPCTSEKTYEAQTGSLPQAFVDGTRGRREDDTVFIVEKEPEQHVEIHARHISTHIIIRQVGKYLTFAIKIPQEIARLGEQSETLQLCVKGCPRRELIDYNKLVGSAMPVQEAVNMCKNWNITDFYFDACVFDLLTTGDLSFSQAAGEARRDVHYLNPSSANGENRTYLLPGTVGASNNGTPENSAPGRPLVLFAIITCLWITFCKELM</sequence>
<dbReference type="Proteomes" id="UP000694941">
    <property type="component" value="Unplaced"/>
</dbReference>
<dbReference type="GeneID" id="106461501"/>
<gene>
    <name evidence="13 14" type="primary">LOC106461501</name>
</gene>
<comment type="similarity">
    <text evidence="2">Belongs to the repulsive guidance molecule (RGM) family.</text>
</comment>
<feature type="chain" id="PRO_5045023178" evidence="9">
    <location>
        <begin position="37"/>
        <end position="415"/>
    </location>
</feature>
<evidence type="ECO:0000256" key="4">
    <source>
        <dbReference type="ARBA" id="ARBA00022622"/>
    </source>
</evidence>
<dbReference type="InterPro" id="IPR009496">
    <property type="entry name" value="RGM_C"/>
</dbReference>
<feature type="signal peptide" evidence="9">
    <location>
        <begin position="1"/>
        <end position="36"/>
    </location>
</feature>
<feature type="domain" description="Repulsive guidance molecule N-terminal" evidence="11">
    <location>
        <begin position="39"/>
        <end position="109"/>
    </location>
</feature>
<dbReference type="Pfam" id="PF06535">
    <property type="entry name" value="RGM_N"/>
    <property type="match status" value="1"/>
</dbReference>
<keyword evidence="8" id="KW-0449">Lipoprotein</keyword>
<proteinExistence type="inferred from homology"/>
<name>A0ABM1SKN0_LIMPO</name>
<evidence type="ECO:0000313" key="14">
    <source>
        <dbReference type="RefSeq" id="XP_022244186.1"/>
    </source>
</evidence>
<dbReference type="InterPro" id="IPR040287">
    <property type="entry name" value="RGM"/>
</dbReference>
<dbReference type="RefSeq" id="XP_022244186.1">
    <property type="nucleotide sequence ID" value="XM_022388478.1"/>
</dbReference>
<dbReference type="InterPro" id="IPR010536">
    <property type="entry name" value="RGM_N"/>
</dbReference>
<keyword evidence="4" id="KW-0336">GPI-anchor</keyword>
<evidence type="ECO:0000256" key="8">
    <source>
        <dbReference type="ARBA" id="ARBA00023288"/>
    </source>
</evidence>
<dbReference type="PANTHER" id="PTHR31428:SF6">
    <property type="entry name" value="REPULSIVE GUIDANCE MOLECULE B HOMOLOG DRAG-1"/>
    <property type="match status" value="1"/>
</dbReference>
<dbReference type="PANTHER" id="PTHR31428">
    <property type="entry name" value="RGM DOMAIN FAMILY MEMBER DRAG-1"/>
    <property type="match status" value="1"/>
</dbReference>
<comment type="subcellular location">
    <subcellularLocation>
        <location evidence="1">Cell membrane</location>
        <topology evidence="1">Lipid-anchor</topology>
        <topology evidence="1">GPI-anchor</topology>
    </subcellularLocation>
</comment>
<evidence type="ECO:0000259" key="11">
    <source>
        <dbReference type="Pfam" id="PF06535"/>
    </source>
</evidence>
<feature type="domain" description="Repulsive guidance molecule C-terminal" evidence="10">
    <location>
        <begin position="144"/>
        <end position="364"/>
    </location>
</feature>
<evidence type="ECO:0000256" key="5">
    <source>
        <dbReference type="ARBA" id="ARBA00022729"/>
    </source>
</evidence>
<dbReference type="RefSeq" id="XP_013776777.1">
    <property type="nucleotide sequence ID" value="XM_013921323.2"/>
</dbReference>
<keyword evidence="12" id="KW-1185">Reference proteome</keyword>
<keyword evidence="5 9" id="KW-0732">Signal</keyword>
<reference evidence="13 14" key="1">
    <citation type="submission" date="2025-05" db="UniProtKB">
        <authorList>
            <consortium name="RefSeq"/>
        </authorList>
    </citation>
    <scope>IDENTIFICATION</scope>
    <source>
        <tissue evidence="13 14">Muscle</tissue>
    </source>
</reference>
<evidence type="ECO:0000256" key="9">
    <source>
        <dbReference type="SAM" id="SignalP"/>
    </source>
</evidence>
<evidence type="ECO:0000256" key="3">
    <source>
        <dbReference type="ARBA" id="ARBA00022475"/>
    </source>
</evidence>
<keyword evidence="3" id="KW-1003">Cell membrane</keyword>
<organism evidence="12 14">
    <name type="scientific">Limulus polyphemus</name>
    <name type="common">Atlantic horseshoe crab</name>
    <dbReference type="NCBI Taxonomy" id="6850"/>
    <lineage>
        <taxon>Eukaryota</taxon>
        <taxon>Metazoa</taxon>
        <taxon>Ecdysozoa</taxon>
        <taxon>Arthropoda</taxon>
        <taxon>Chelicerata</taxon>
        <taxon>Merostomata</taxon>
        <taxon>Xiphosura</taxon>
        <taxon>Limulidae</taxon>
        <taxon>Limulus</taxon>
    </lineage>
</organism>
<accession>A0ABM1SKN0</accession>
<evidence type="ECO:0000256" key="7">
    <source>
        <dbReference type="ARBA" id="ARBA00023180"/>
    </source>
</evidence>
<evidence type="ECO:0000259" key="10">
    <source>
        <dbReference type="Pfam" id="PF06534"/>
    </source>
</evidence>
<evidence type="ECO:0000256" key="2">
    <source>
        <dbReference type="ARBA" id="ARBA00005321"/>
    </source>
</evidence>
<protein>
    <submittedName>
        <fullName evidence="13 14">RGM domain family member B-like</fullName>
    </submittedName>
</protein>
<evidence type="ECO:0000256" key="1">
    <source>
        <dbReference type="ARBA" id="ARBA00004609"/>
    </source>
</evidence>